<evidence type="ECO:0000256" key="1">
    <source>
        <dbReference type="SAM" id="MobiDB-lite"/>
    </source>
</evidence>
<reference evidence="2" key="1">
    <citation type="submission" date="2021-05" db="EMBL/GenBank/DDBJ databases">
        <title>The genome of the haptophyte Pavlova lutheri (Diacronema luteri, Pavlovales) - a model for lipid biosynthesis in eukaryotic algae.</title>
        <authorList>
            <person name="Hulatt C.J."/>
            <person name="Posewitz M.C."/>
        </authorList>
    </citation>
    <scope>NUCLEOTIDE SEQUENCE</scope>
    <source>
        <strain evidence="2">NIVA-4/92</strain>
    </source>
</reference>
<dbReference type="Proteomes" id="UP000751190">
    <property type="component" value="Unassembled WGS sequence"/>
</dbReference>
<evidence type="ECO:0000313" key="3">
    <source>
        <dbReference type="Proteomes" id="UP000751190"/>
    </source>
</evidence>
<comment type="caution">
    <text evidence="2">The sequence shown here is derived from an EMBL/GenBank/DDBJ whole genome shotgun (WGS) entry which is preliminary data.</text>
</comment>
<dbReference type="EMBL" id="JAGTXO010000021">
    <property type="protein sequence ID" value="KAG8462413.1"/>
    <property type="molecule type" value="Genomic_DNA"/>
</dbReference>
<feature type="region of interest" description="Disordered" evidence="1">
    <location>
        <begin position="347"/>
        <end position="371"/>
    </location>
</feature>
<keyword evidence="3" id="KW-1185">Reference proteome</keyword>
<proteinExistence type="predicted"/>
<name>A0A8J6CCE4_DIALT</name>
<evidence type="ECO:0000313" key="2">
    <source>
        <dbReference type="EMBL" id="KAG8462413.1"/>
    </source>
</evidence>
<accession>A0A8J6CCE4</accession>
<feature type="region of interest" description="Disordered" evidence="1">
    <location>
        <begin position="23"/>
        <end position="42"/>
    </location>
</feature>
<gene>
    <name evidence="2" type="ORF">KFE25_012233</name>
</gene>
<sequence length="448" mass="48260">MRARRAWPSSGYETMTHIPAAHVTTARETRTESRAASVSAPSTGELRTLHHERVLANWEAAVLRPLRPDLFVHVSALSTICAAWDPSVPLVVRNRREGCTRVEGALSPAALRELADWLESRGLVQLLVRSERAVVDTYERPPHGERAPPFDEHASALQAMRAAAAEQLASARSPPRADCYANAVRYSLALRWFGCLRGMQRAEEALRGGVPYGWVVRARPDYTWDCTLLPPPRALDPCGRHAVSEGDFVWIAPRALAGALLSLARFFTLEHVRTLRASSADALTWTLPGRACRRVSSCHERSACFDAAALLVGGIAHSTCVTRQSHAPATPADTALCVDGGLSARASPSGLPRARSPFATPPAGARGKRAHTATNGTAERWCYAELRPPCLASAPAESCWVRRATVYGALLRASAPGGSPADLLPARWLRAHNLRSDADGAAALCLVA</sequence>
<organism evidence="2 3">
    <name type="scientific">Diacronema lutheri</name>
    <name type="common">Unicellular marine alga</name>
    <name type="synonym">Monochrysis lutheri</name>
    <dbReference type="NCBI Taxonomy" id="2081491"/>
    <lineage>
        <taxon>Eukaryota</taxon>
        <taxon>Haptista</taxon>
        <taxon>Haptophyta</taxon>
        <taxon>Pavlovophyceae</taxon>
        <taxon>Pavlovales</taxon>
        <taxon>Pavlovaceae</taxon>
        <taxon>Diacronema</taxon>
    </lineage>
</organism>
<dbReference type="AlphaFoldDB" id="A0A8J6CCE4"/>
<dbReference type="OrthoDB" id="10627079at2759"/>
<protein>
    <submittedName>
        <fullName evidence="2">Uncharacterized protein</fullName>
    </submittedName>
</protein>